<sequence>MHRAVCKALRLSKMDESTPFFHDYISVATFHQNNFLNRGLSDGLLLEDRSGFLTLMKLLFLVLQLFVIIKTPITSVNHIQNIS</sequence>
<feature type="transmembrane region" description="Helical" evidence="1">
    <location>
        <begin position="50"/>
        <end position="69"/>
    </location>
</feature>
<reference evidence="2" key="1">
    <citation type="submission" date="2015-12" db="EMBL/GenBank/DDBJ databases">
        <title>Gene expression during late stages of embryo sac development: a critical building block for successful pollen-pistil interactions.</title>
        <authorList>
            <person name="Liu Y."/>
            <person name="Joly V."/>
            <person name="Sabar M."/>
            <person name="Matton D.P."/>
        </authorList>
    </citation>
    <scope>NUCLEOTIDE SEQUENCE</scope>
</reference>
<keyword evidence="1" id="KW-1133">Transmembrane helix</keyword>
<proteinExistence type="predicted"/>
<evidence type="ECO:0000313" key="2">
    <source>
        <dbReference type="EMBL" id="JAP14652.1"/>
    </source>
</evidence>
<protein>
    <submittedName>
        <fullName evidence="2">Putative ovule protein</fullName>
    </submittedName>
</protein>
<keyword evidence="1" id="KW-0472">Membrane</keyword>
<name>A0A0V0H2N2_SOLCH</name>
<evidence type="ECO:0000256" key="1">
    <source>
        <dbReference type="SAM" id="Phobius"/>
    </source>
</evidence>
<keyword evidence="1" id="KW-0812">Transmembrane</keyword>
<organism evidence="2">
    <name type="scientific">Solanum chacoense</name>
    <name type="common">Chaco potato</name>
    <dbReference type="NCBI Taxonomy" id="4108"/>
    <lineage>
        <taxon>Eukaryota</taxon>
        <taxon>Viridiplantae</taxon>
        <taxon>Streptophyta</taxon>
        <taxon>Embryophyta</taxon>
        <taxon>Tracheophyta</taxon>
        <taxon>Spermatophyta</taxon>
        <taxon>Magnoliopsida</taxon>
        <taxon>eudicotyledons</taxon>
        <taxon>Gunneridae</taxon>
        <taxon>Pentapetalae</taxon>
        <taxon>asterids</taxon>
        <taxon>lamiids</taxon>
        <taxon>Solanales</taxon>
        <taxon>Solanaceae</taxon>
        <taxon>Solanoideae</taxon>
        <taxon>Solaneae</taxon>
        <taxon>Solanum</taxon>
    </lineage>
</organism>
<dbReference type="EMBL" id="GEDG01026264">
    <property type="protein sequence ID" value="JAP14652.1"/>
    <property type="molecule type" value="Transcribed_RNA"/>
</dbReference>
<accession>A0A0V0H2N2</accession>
<dbReference type="AlphaFoldDB" id="A0A0V0H2N2"/>